<evidence type="ECO:0000313" key="1">
    <source>
        <dbReference type="EMBL" id="OUJ19346.1"/>
    </source>
</evidence>
<proteinExistence type="predicted"/>
<dbReference type="EMBL" id="MRZU01000002">
    <property type="protein sequence ID" value="OUJ19346.1"/>
    <property type="molecule type" value="Genomic_DNA"/>
</dbReference>
<dbReference type="Proteomes" id="UP000195137">
    <property type="component" value="Unassembled WGS sequence"/>
</dbReference>
<evidence type="ECO:0000313" key="2">
    <source>
        <dbReference type="Proteomes" id="UP000195137"/>
    </source>
</evidence>
<reference evidence="1 2" key="1">
    <citation type="submission" date="2016-12" db="EMBL/GenBank/DDBJ databases">
        <title>Discovery of methanogenic haloarchaea.</title>
        <authorList>
            <person name="Sorokin D.Y."/>
            <person name="Makarova K.S."/>
            <person name="Abbas B."/>
            <person name="Ferrer M."/>
            <person name="Golyshin P.N."/>
        </authorList>
    </citation>
    <scope>NUCLEOTIDE SEQUENCE [LARGE SCALE GENOMIC DNA]</scope>
    <source>
        <strain evidence="1">AMET1</strain>
    </source>
</reference>
<gene>
    <name evidence="1" type="ORF">AMET1_0015</name>
</gene>
<dbReference type="AlphaFoldDB" id="A0A1Y3GIY0"/>
<organism evidence="1 2">
    <name type="scientific">Methanonatronarchaeum thermophilum</name>
    <dbReference type="NCBI Taxonomy" id="1927129"/>
    <lineage>
        <taxon>Archaea</taxon>
        <taxon>Methanobacteriati</taxon>
        <taxon>Methanobacteriota</taxon>
        <taxon>Methanonatronarchaeia</taxon>
        <taxon>Methanonatronarchaeales</taxon>
        <taxon>Methanonatronarchaeaceae</taxon>
        <taxon>Methanonatronarchaeum</taxon>
    </lineage>
</organism>
<dbReference type="RefSeq" id="WP_143406773.1">
    <property type="nucleotide sequence ID" value="NZ_MRZU01000002.1"/>
</dbReference>
<comment type="caution">
    <text evidence="1">The sequence shown here is derived from an EMBL/GenBank/DDBJ whole genome shotgun (WGS) entry which is preliminary data.</text>
</comment>
<name>A0A1Y3GIY0_9EURY</name>
<dbReference type="PROSITE" id="PS51257">
    <property type="entry name" value="PROKAR_LIPOPROTEIN"/>
    <property type="match status" value="1"/>
</dbReference>
<keyword evidence="2" id="KW-1185">Reference proteome</keyword>
<dbReference type="OrthoDB" id="206018at2157"/>
<protein>
    <submittedName>
        <fullName evidence="1">Uncharacterized protein</fullName>
    </submittedName>
</protein>
<accession>A0A1Y3GIY0</accession>
<sequence length="151" mass="16875">MKKTHLLAIAMVLLMAVSVTGCMDETEHETVWNIEVETFDILDRGADEEVILDHHIDHWHGDPLEIELGDSYSLGAFIEDVDGDEIDLSDDYELRAAYGQDAEDAGIVSIDNHGDHVHVNGEEEGETEIVFQIVDNNIVEYQTTPLTVIVE</sequence>